<evidence type="ECO:0000313" key="2">
    <source>
        <dbReference type="EMBL" id="UXD22555.1"/>
    </source>
</evidence>
<reference evidence="2" key="1">
    <citation type="submission" date="2013-11" db="EMBL/GenBank/DDBJ databases">
        <title>Comparative genomics of Ignicoccus.</title>
        <authorList>
            <person name="Podar M."/>
        </authorList>
    </citation>
    <scope>NUCLEOTIDE SEQUENCE</scope>
    <source>
        <strain evidence="2">DSM 13166</strain>
    </source>
</reference>
<dbReference type="AlphaFoldDB" id="A0A977KBG6"/>
<keyword evidence="3" id="KW-1185">Reference proteome</keyword>
<gene>
    <name evidence="2" type="ORF">IPA_06190</name>
</gene>
<protein>
    <recommendedName>
        <fullName evidence="1">CRISPR system ring nuclease SSO1393-like domain-containing protein</fullName>
    </recommendedName>
</protein>
<name>A0A977KBG6_9CREN</name>
<accession>A0A977KBG6</accession>
<dbReference type="Gene3D" id="1.10.196.30">
    <property type="match status" value="1"/>
</dbReference>
<dbReference type="Proteomes" id="UP001063698">
    <property type="component" value="Chromosome"/>
</dbReference>
<dbReference type="NCBIfam" id="TIGR02619">
    <property type="entry name" value="putative CRISPR-associated protein, APE2256 family"/>
    <property type="match status" value="1"/>
</dbReference>
<sequence length="230" mass="25547">MREKVSDILNERRVEGLCEVVERLASLVSEDLEAWSAELNALNKFYSNFKNVDEVTLLCTDTLAGQVAYATVFKALGRGVKTPLGELKPSVKAYVVKELGKNSPHSFYVGLLSLTCCLNKEIAGKNKYYLNLTGGFKPESAYATAIALTKVPSVEAIYYVHETFRDLVLLPLIPLSTGGLPLMNLLKEPYKDYFTNILGSEEEVKGFVDKLEKCLKGSFVECKKPLEIMC</sequence>
<dbReference type="Pfam" id="PF09651">
    <property type="entry name" value="Cas_APE2256"/>
    <property type="match status" value="1"/>
</dbReference>
<dbReference type="EMBL" id="CP006868">
    <property type="protein sequence ID" value="UXD22555.1"/>
    <property type="molecule type" value="Genomic_DNA"/>
</dbReference>
<proteinExistence type="predicted"/>
<organism evidence="2 3">
    <name type="scientific">Ignicoccus pacificus DSM 13166</name>
    <dbReference type="NCBI Taxonomy" id="940294"/>
    <lineage>
        <taxon>Archaea</taxon>
        <taxon>Thermoproteota</taxon>
        <taxon>Thermoprotei</taxon>
        <taxon>Desulfurococcales</taxon>
        <taxon>Desulfurococcaceae</taxon>
        <taxon>Ignicoccus</taxon>
    </lineage>
</organism>
<feature type="domain" description="CRISPR system ring nuclease SSO1393-like" evidence="1">
    <location>
        <begin position="35"/>
        <end position="172"/>
    </location>
</feature>
<evidence type="ECO:0000313" key="3">
    <source>
        <dbReference type="Proteomes" id="UP001063698"/>
    </source>
</evidence>
<dbReference type="KEGG" id="ipc:IPA_06190"/>
<evidence type="ECO:0000259" key="1">
    <source>
        <dbReference type="Pfam" id="PF09651"/>
    </source>
</evidence>
<dbReference type="InterPro" id="IPR013442">
    <property type="entry name" value="SSO1393-like"/>
</dbReference>
<dbReference type="Gene3D" id="3.40.50.10770">
    <property type="entry name" value="Hypothetical protein VC1899 like domain (Restriction endonuclease-like)"/>
    <property type="match status" value="1"/>
</dbReference>